<protein>
    <submittedName>
        <fullName evidence="1">Uncharacterized protein</fullName>
    </submittedName>
</protein>
<sequence>MDGGVINFWGLKLFTFVPANNLTNSQFTASCFDWFNRMRLLWACGYFAWFNADEVVFFILAEVFFGPGQT</sequence>
<evidence type="ECO:0000313" key="1">
    <source>
        <dbReference type="EMBL" id="KAF5761230.1"/>
    </source>
</evidence>
<name>A0A9K3GZ78_HELAN</name>
<accession>A0A9K3GZ78</accession>
<dbReference type="EMBL" id="MNCJ02000331">
    <property type="protein sequence ID" value="KAF5761230.1"/>
    <property type="molecule type" value="Genomic_DNA"/>
</dbReference>
<dbReference type="Proteomes" id="UP000215914">
    <property type="component" value="Unassembled WGS sequence"/>
</dbReference>
<dbReference type="AlphaFoldDB" id="A0A9K3GZ78"/>
<gene>
    <name evidence="1" type="ORF">HanXRQr2_Chr16g0762661</name>
</gene>
<comment type="caution">
    <text evidence="1">The sequence shown here is derived from an EMBL/GenBank/DDBJ whole genome shotgun (WGS) entry which is preliminary data.</text>
</comment>
<proteinExistence type="predicted"/>
<dbReference type="Gramene" id="mRNA:HanXRQr2_Chr16g0762661">
    <property type="protein sequence ID" value="CDS:HanXRQr2_Chr16g0762661.1"/>
    <property type="gene ID" value="HanXRQr2_Chr16g0762661"/>
</dbReference>
<organism evidence="1 2">
    <name type="scientific">Helianthus annuus</name>
    <name type="common">Common sunflower</name>
    <dbReference type="NCBI Taxonomy" id="4232"/>
    <lineage>
        <taxon>Eukaryota</taxon>
        <taxon>Viridiplantae</taxon>
        <taxon>Streptophyta</taxon>
        <taxon>Embryophyta</taxon>
        <taxon>Tracheophyta</taxon>
        <taxon>Spermatophyta</taxon>
        <taxon>Magnoliopsida</taxon>
        <taxon>eudicotyledons</taxon>
        <taxon>Gunneridae</taxon>
        <taxon>Pentapetalae</taxon>
        <taxon>asterids</taxon>
        <taxon>campanulids</taxon>
        <taxon>Asterales</taxon>
        <taxon>Asteraceae</taxon>
        <taxon>Asteroideae</taxon>
        <taxon>Heliantheae alliance</taxon>
        <taxon>Heliantheae</taxon>
        <taxon>Helianthus</taxon>
    </lineage>
</organism>
<keyword evidence="2" id="KW-1185">Reference proteome</keyword>
<reference evidence="1" key="1">
    <citation type="journal article" date="2017" name="Nature">
        <title>The sunflower genome provides insights into oil metabolism, flowering and Asterid evolution.</title>
        <authorList>
            <person name="Badouin H."/>
            <person name="Gouzy J."/>
            <person name="Grassa C.J."/>
            <person name="Murat F."/>
            <person name="Staton S.E."/>
            <person name="Cottret L."/>
            <person name="Lelandais-Briere C."/>
            <person name="Owens G.L."/>
            <person name="Carrere S."/>
            <person name="Mayjonade B."/>
            <person name="Legrand L."/>
            <person name="Gill N."/>
            <person name="Kane N.C."/>
            <person name="Bowers J.E."/>
            <person name="Hubner S."/>
            <person name="Bellec A."/>
            <person name="Berard A."/>
            <person name="Berges H."/>
            <person name="Blanchet N."/>
            <person name="Boniface M.C."/>
            <person name="Brunel D."/>
            <person name="Catrice O."/>
            <person name="Chaidir N."/>
            <person name="Claudel C."/>
            <person name="Donnadieu C."/>
            <person name="Faraut T."/>
            <person name="Fievet G."/>
            <person name="Helmstetter N."/>
            <person name="King M."/>
            <person name="Knapp S.J."/>
            <person name="Lai Z."/>
            <person name="Le Paslier M.C."/>
            <person name="Lippi Y."/>
            <person name="Lorenzon L."/>
            <person name="Mandel J.R."/>
            <person name="Marage G."/>
            <person name="Marchand G."/>
            <person name="Marquand E."/>
            <person name="Bret-Mestries E."/>
            <person name="Morien E."/>
            <person name="Nambeesan S."/>
            <person name="Nguyen T."/>
            <person name="Pegot-Espagnet P."/>
            <person name="Pouilly N."/>
            <person name="Raftis F."/>
            <person name="Sallet E."/>
            <person name="Schiex T."/>
            <person name="Thomas J."/>
            <person name="Vandecasteele C."/>
            <person name="Vares D."/>
            <person name="Vear F."/>
            <person name="Vautrin S."/>
            <person name="Crespi M."/>
            <person name="Mangin B."/>
            <person name="Burke J.M."/>
            <person name="Salse J."/>
            <person name="Munos S."/>
            <person name="Vincourt P."/>
            <person name="Rieseberg L.H."/>
            <person name="Langlade N.B."/>
        </authorList>
    </citation>
    <scope>NUCLEOTIDE SEQUENCE</scope>
    <source>
        <tissue evidence="1">Leaves</tissue>
    </source>
</reference>
<reference evidence="1" key="2">
    <citation type="submission" date="2020-06" db="EMBL/GenBank/DDBJ databases">
        <title>Helianthus annuus Genome sequencing and assembly Release 2.</title>
        <authorList>
            <person name="Gouzy J."/>
            <person name="Langlade N."/>
            <person name="Munos S."/>
        </authorList>
    </citation>
    <scope>NUCLEOTIDE SEQUENCE</scope>
    <source>
        <tissue evidence="1">Leaves</tissue>
    </source>
</reference>
<evidence type="ECO:0000313" key="2">
    <source>
        <dbReference type="Proteomes" id="UP000215914"/>
    </source>
</evidence>